<organism evidence="2">
    <name type="scientific">mine drainage metagenome</name>
    <dbReference type="NCBI Taxonomy" id="410659"/>
    <lineage>
        <taxon>unclassified sequences</taxon>
        <taxon>metagenomes</taxon>
        <taxon>ecological metagenomes</taxon>
    </lineage>
</organism>
<sequence length="101" mass="11217">MQIKYVLNSPANPPGPLRKLTGLVVTVAILGLVLMFSAALLVIIAIVGAIAWGYLWWKTREVRKQMRDFQAQATQRAEMASNDAVFEGEVIRVVEPANEKH</sequence>
<accession>A0A1J5QTT1</accession>
<evidence type="ECO:0000313" key="2">
    <source>
        <dbReference type="EMBL" id="OIQ87054.1"/>
    </source>
</evidence>
<comment type="caution">
    <text evidence="2">The sequence shown here is derived from an EMBL/GenBank/DDBJ whole genome shotgun (WGS) entry which is preliminary data.</text>
</comment>
<dbReference type="EMBL" id="MLJW01000443">
    <property type="protein sequence ID" value="OIQ87054.1"/>
    <property type="molecule type" value="Genomic_DNA"/>
</dbReference>
<feature type="transmembrane region" description="Helical" evidence="1">
    <location>
        <begin position="24"/>
        <end position="57"/>
    </location>
</feature>
<reference evidence="2" key="1">
    <citation type="submission" date="2016-10" db="EMBL/GenBank/DDBJ databases">
        <title>Sequence of Gallionella enrichment culture.</title>
        <authorList>
            <person name="Poehlein A."/>
            <person name="Muehling M."/>
            <person name="Daniel R."/>
        </authorList>
    </citation>
    <scope>NUCLEOTIDE SEQUENCE</scope>
</reference>
<gene>
    <name evidence="2" type="ORF">GALL_310790</name>
</gene>
<proteinExistence type="predicted"/>
<keyword evidence="1" id="KW-0472">Membrane</keyword>
<keyword evidence="1" id="KW-1133">Transmembrane helix</keyword>
<name>A0A1J5QTT1_9ZZZZ</name>
<keyword evidence="1" id="KW-0812">Transmembrane</keyword>
<protein>
    <submittedName>
        <fullName evidence="2">Uncharacterized protein</fullName>
    </submittedName>
</protein>
<evidence type="ECO:0000256" key="1">
    <source>
        <dbReference type="SAM" id="Phobius"/>
    </source>
</evidence>
<dbReference type="AlphaFoldDB" id="A0A1J5QTT1"/>